<dbReference type="Pfam" id="PF00005">
    <property type="entry name" value="ABC_tran"/>
    <property type="match status" value="1"/>
</dbReference>
<keyword evidence="2 5" id="KW-0812">Transmembrane</keyword>
<dbReference type="Gene3D" id="1.20.1560.10">
    <property type="entry name" value="ABC transporter type 1, transmembrane domain"/>
    <property type="match status" value="1"/>
</dbReference>
<comment type="caution">
    <text evidence="7">The sequence shown here is derived from an EMBL/GenBank/DDBJ whole genome shotgun (WGS) entry which is preliminary data.</text>
</comment>
<dbReference type="GO" id="GO:0015421">
    <property type="term" value="F:ABC-type oligopeptide transporter activity"/>
    <property type="evidence" value="ECO:0007669"/>
    <property type="project" value="TreeGrafter"/>
</dbReference>
<dbReference type="InterPro" id="IPR039421">
    <property type="entry name" value="Type_1_exporter"/>
</dbReference>
<dbReference type="EMBL" id="JAODUO010000449">
    <property type="protein sequence ID" value="KAK2180310.1"/>
    <property type="molecule type" value="Genomic_DNA"/>
</dbReference>
<evidence type="ECO:0000256" key="4">
    <source>
        <dbReference type="ARBA" id="ARBA00023136"/>
    </source>
</evidence>
<dbReference type="GO" id="GO:0005743">
    <property type="term" value="C:mitochondrial inner membrane"/>
    <property type="evidence" value="ECO:0007669"/>
    <property type="project" value="TreeGrafter"/>
</dbReference>
<evidence type="ECO:0000256" key="1">
    <source>
        <dbReference type="ARBA" id="ARBA00004141"/>
    </source>
</evidence>
<keyword evidence="3 5" id="KW-1133">Transmembrane helix</keyword>
<evidence type="ECO:0000256" key="5">
    <source>
        <dbReference type="SAM" id="Phobius"/>
    </source>
</evidence>
<dbReference type="Gene3D" id="3.40.50.300">
    <property type="entry name" value="P-loop containing nucleotide triphosphate hydrolases"/>
    <property type="match status" value="1"/>
</dbReference>
<feature type="transmembrane region" description="Helical" evidence="5">
    <location>
        <begin position="120"/>
        <end position="144"/>
    </location>
</feature>
<dbReference type="SUPFAM" id="SSF52540">
    <property type="entry name" value="P-loop containing nucleoside triphosphate hydrolases"/>
    <property type="match status" value="1"/>
</dbReference>
<dbReference type="PANTHER" id="PTHR43394">
    <property type="entry name" value="ATP-DEPENDENT PERMEASE MDL1, MITOCHONDRIAL"/>
    <property type="match status" value="1"/>
</dbReference>
<organism evidence="7 8">
    <name type="scientific">Ridgeia piscesae</name>
    <name type="common">Tubeworm</name>
    <dbReference type="NCBI Taxonomy" id="27915"/>
    <lineage>
        <taxon>Eukaryota</taxon>
        <taxon>Metazoa</taxon>
        <taxon>Spiralia</taxon>
        <taxon>Lophotrochozoa</taxon>
        <taxon>Annelida</taxon>
        <taxon>Polychaeta</taxon>
        <taxon>Sedentaria</taxon>
        <taxon>Canalipalpata</taxon>
        <taxon>Sabellida</taxon>
        <taxon>Siboglinidae</taxon>
        <taxon>Ridgeia</taxon>
    </lineage>
</organism>
<sequence length="150" mass="16239">MSGGQKQRIAIARALISNPTILLLDEATSAFDSESEAIIQDALEKACKGRTTIVVAHRLSTVRKADVIHCLSQGRLIESGSHDELMAREALYYNLVTSHNEGEGQKSVFLRLMKLSAAEWPYLTVGCIAACLAGSVSPLFAFIVGDVMQM</sequence>
<keyword evidence="8" id="KW-1185">Reference proteome</keyword>
<accession>A0AAD9NS24</accession>
<keyword evidence="4 5" id="KW-0472">Membrane</keyword>
<evidence type="ECO:0000256" key="3">
    <source>
        <dbReference type="ARBA" id="ARBA00022989"/>
    </source>
</evidence>
<dbReference type="InterPro" id="IPR036640">
    <property type="entry name" value="ABC1_TM_sf"/>
</dbReference>
<evidence type="ECO:0000259" key="6">
    <source>
        <dbReference type="Pfam" id="PF00005"/>
    </source>
</evidence>
<evidence type="ECO:0000313" key="8">
    <source>
        <dbReference type="Proteomes" id="UP001209878"/>
    </source>
</evidence>
<name>A0AAD9NS24_RIDPI</name>
<reference evidence="7" key="1">
    <citation type="journal article" date="2023" name="Mol. Biol. Evol.">
        <title>Third-Generation Sequencing Reveals the Adaptive Role of the Epigenome in Three Deep-Sea Polychaetes.</title>
        <authorList>
            <person name="Perez M."/>
            <person name="Aroh O."/>
            <person name="Sun Y."/>
            <person name="Lan Y."/>
            <person name="Juniper S.K."/>
            <person name="Young C.R."/>
            <person name="Angers B."/>
            <person name="Qian P.Y."/>
        </authorList>
    </citation>
    <scope>NUCLEOTIDE SEQUENCE</scope>
    <source>
        <strain evidence="7">R07B-5</strain>
    </source>
</reference>
<dbReference type="InterPro" id="IPR003439">
    <property type="entry name" value="ABC_transporter-like_ATP-bd"/>
</dbReference>
<dbReference type="InterPro" id="IPR027417">
    <property type="entry name" value="P-loop_NTPase"/>
</dbReference>
<evidence type="ECO:0000313" key="7">
    <source>
        <dbReference type="EMBL" id="KAK2180310.1"/>
    </source>
</evidence>
<dbReference type="PANTHER" id="PTHR43394:SF27">
    <property type="entry name" value="ATP-DEPENDENT TRANSLOCASE ABCB1-LIKE"/>
    <property type="match status" value="1"/>
</dbReference>
<protein>
    <recommendedName>
        <fullName evidence="6">ABC transporter domain-containing protein</fullName>
    </recommendedName>
</protein>
<dbReference type="GO" id="GO:0090374">
    <property type="term" value="P:oligopeptide export from mitochondrion"/>
    <property type="evidence" value="ECO:0007669"/>
    <property type="project" value="TreeGrafter"/>
</dbReference>
<dbReference type="AlphaFoldDB" id="A0AAD9NS24"/>
<gene>
    <name evidence="7" type="ORF">NP493_451g02026</name>
</gene>
<dbReference type="GO" id="GO:0005524">
    <property type="term" value="F:ATP binding"/>
    <property type="evidence" value="ECO:0007669"/>
    <property type="project" value="InterPro"/>
</dbReference>
<comment type="subcellular location">
    <subcellularLocation>
        <location evidence="1">Membrane</location>
        <topology evidence="1">Multi-pass membrane protein</topology>
    </subcellularLocation>
</comment>
<dbReference type="GO" id="GO:0016887">
    <property type="term" value="F:ATP hydrolysis activity"/>
    <property type="evidence" value="ECO:0007669"/>
    <property type="project" value="InterPro"/>
</dbReference>
<feature type="domain" description="ABC transporter" evidence="6">
    <location>
        <begin position="1"/>
        <end position="29"/>
    </location>
</feature>
<proteinExistence type="predicted"/>
<evidence type="ECO:0000256" key="2">
    <source>
        <dbReference type="ARBA" id="ARBA00022692"/>
    </source>
</evidence>
<dbReference type="Proteomes" id="UP001209878">
    <property type="component" value="Unassembled WGS sequence"/>
</dbReference>